<dbReference type="InterPro" id="IPR045427">
    <property type="entry name" value="MoxR"/>
</dbReference>
<dbReference type="EMBL" id="NBVN01000004">
    <property type="protein sequence ID" value="PUA32286.1"/>
    <property type="molecule type" value="Genomic_DNA"/>
</dbReference>
<feature type="domain" description="MoxR" evidence="2">
    <location>
        <begin position="7"/>
        <end position="192"/>
    </location>
</feature>
<organism evidence="3 4">
    <name type="scientific">Zestosphaera tikiterensis</name>
    <dbReference type="NCBI Taxonomy" id="1973259"/>
    <lineage>
        <taxon>Archaea</taxon>
        <taxon>Thermoproteota</taxon>
        <taxon>Thermoprotei</taxon>
        <taxon>Desulfurococcales</taxon>
        <taxon>Desulfurococcaceae</taxon>
        <taxon>Zestosphaera</taxon>
    </lineage>
</organism>
<dbReference type="Pfam" id="PF17868">
    <property type="entry name" value="AAA_lid_8"/>
    <property type="match status" value="1"/>
</dbReference>
<dbReference type="AlphaFoldDB" id="A0A2R7Y404"/>
<dbReference type="SUPFAM" id="SSF52540">
    <property type="entry name" value="P-loop containing nucleoside triphosphate hydrolases"/>
    <property type="match status" value="1"/>
</dbReference>
<dbReference type="Proteomes" id="UP000244093">
    <property type="component" value="Unassembled WGS sequence"/>
</dbReference>
<reference evidence="3" key="2">
    <citation type="journal article" date="2018" name="Syst. Appl. Microbiol.">
        <title>A new symbiotic nanoarchaeote (Candidatus Nanoclepta minutus) and its host (Zestosphaera tikiterensis gen. nov., sp. nov.) from a New Zealand hot spring.</title>
        <authorList>
            <person name="St John E."/>
            <person name="Liu Y."/>
            <person name="Podar M."/>
            <person name="Stott M.B."/>
            <person name="Meneghin J."/>
            <person name="Chen Z."/>
            <person name="Lagutin K."/>
            <person name="Mitchell K."/>
            <person name="Reysenbach A.L."/>
        </authorList>
    </citation>
    <scope>NUCLEOTIDE SEQUENCE [LARGE SCALE GENOMIC DNA]</scope>
    <source>
        <strain evidence="3">NZ3</strain>
    </source>
</reference>
<gene>
    <name evidence="3" type="ORF">B7O98_06385</name>
</gene>
<dbReference type="PANTHER" id="PTHR32204">
    <property type="entry name" value="ATPASE RAVA"/>
    <property type="match status" value="1"/>
</dbReference>
<dbReference type="Gene3D" id="3.40.50.300">
    <property type="entry name" value="P-loop containing nucleotide triphosphate hydrolases"/>
    <property type="match status" value="1"/>
</dbReference>
<reference evidence="3" key="1">
    <citation type="submission" date="2017-04" db="EMBL/GenBank/DDBJ databases">
        <authorList>
            <person name="Afonso C.L."/>
            <person name="Miller P.J."/>
            <person name="Scott M.A."/>
            <person name="Spackman E."/>
            <person name="Goraichik I."/>
            <person name="Dimitrov K.M."/>
            <person name="Suarez D.L."/>
            <person name="Swayne D.E."/>
        </authorList>
    </citation>
    <scope>NUCLEOTIDE SEQUENCE</scope>
    <source>
        <strain evidence="3">NZ3</strain>
    </source>
</reference>
<proteinExistence type="predicted"/>
<dbReference type="InterPro" id="IPR041538">
    <property type="entry name" value="RavA-like_AAA_lid"/>
</dbReference>
<feature type="domain" description="ATPase RavA-like AAA lid" evidence="1">
    <location>
        <begin position="237"/>
        <end position="291"/>
    </location>
</feature>
<dbReference type="PANTHER" id="PTHR32204:SF0">
    <property type="entry name" value="ATPASE RAVA"/>
    <property type="match status" value="1"/>
</dbReference>
<name>A0A2R7Y404_9CREN</name>
<dbReference type="CDD" id="cd00009">
    <property type="entry name" value="AAA"/>
    <property type="match status" value="1"/>
</dbReference>
<evidence type="ECO:0000313" key="4">
    <source>
        <dbReference type="Proteomes" id="UP000244093"/>
    </source>
</evidence>
<sequence>MSELSVLKEFVRELSAPFVGREEEAEVVVLSILSKEHGILIGEPGTAKSAIVRRAAELLNAKFFKYLLTRFTEPSEIFGPLDIKALEEGRYVRLSTGKLPDAEIAFLDEVFKANSAILNALNTLLQERVLYDGFTELSVNLWSLFGASNEVPDDPEVESVYDRFLVRHFVRPVSEDLWSELLKRSWAIEKEIFFNGSLHARKLLDMNDLRKLHAILYEVDLSGVEGRLMRLFAVFESRGIHLTDRRKGKSLKLVAAKALLNGRRVALEEDLMAVKYVAVRDWEDVEKVNTVLAEELKTPYKYLRDLNEIKSNLKELHNYVLSLKNIESSFVDTKFKSIARELEITRGKVVSIMRESQDPQVIKAGEDVINLINNIMELITKRR</sequence>
<protein>
    <submittedName>
        <fullName evidence="3">AAA family ATPase</fullName>
    </submittedName>
</protein>
<comment type="caution">
    <text evidence="3">The sequence shown here is derived from an EMBL/GenBank/DDBJ whole genome shotgun (WGS) entry which is preliminary data.</text>
</comment>
<dbReference type="InterPro" id="IPR050513">
    <property type="entry name" value="RavA_ATPases"/>
</dbReference>
<dbReference type="InterPro" id="IPR027417">
    <property type="entry name" value="P-loop_NTPase"/>
</dbReference>
<dbReference type="Pfam" id="PF20030">
    <property type="entry name" value="bpMoxR"/>
    <property type="match status" value="1"/>
</dbReference>
<evidence type="ECO:0000259" key="1">
    <source>
        <dbReference type="Pfam" id="PF17868"/>
    </source>
</evidence>
<evidence type="ECO:0000313" key="3">
    <source>
        <dbReference type="EMBL" id="PUA32286.1"/>
    </source>
</evidence>
<evidence type="ECO:0000259" key="2">
    <source>
        <dbReference type="Pfam" id="PF20030"/>
    </source>
</evidence>
<accession>A0A2R7Y404</accession>